<name>A0A2T3ZMU4_TRIA4</name>
<dbReference type="Gene3D" id="3.30.420.10">
    <property type="entry name" value="Ribonuclease H-like superfamily/Ribonuclease H"/>
    <property type="match status" value="1"/>
</dbReference>
<dbReference type="InterPro" id="IPR036397">
    <property type="entry name" value="RNaseH_sf"/>
</dbReference>
<dbReference type="Pfam" id="PF01612">
    <property type="entry name" value="DNA_pol_A_exo1"/>
    <property type="match status" value="1"/>
</dbReference>
<accession>A0A2T3ZMU4</accession>
<dbReference type="SMART" id="SM00474">
    <property type="entry name" value="35EXOc"/>
    <property type="match status" value="1"/>
</dbReference>
<dbReference type="SUPFAM" id="SSF53098">
    <property type="entry name" value="Ribonuclease H-like"/>
    <property type="match status" value="1"/>
</dbReference>
<evidence type="ECO:0000313" key="3">
    <source>
        <dbReference type="Proteomes" id="UP000240493"/>
    </source>
</evidence>
<dbReference type="PANTHER" id="PTHR43040:SF1">
    <property type="entry name" value="RIBONUCLEASE D"/>
    <property type="match status" value="1"/>
</dbReference>
<dbReference type="GO" id="GO:0003676">
    <property type="term" value="F:nucleic acid binding"/>
    <property type="evidence" value="ECO:0007669"/>
    <property type="project" value="InterPro"/>
</dbReference>
<dbReference type="AlphaFoldDB" id="A0A2T3ZMU4"/>
<dbReference type="InterPro" id="IPR012337">
    <property type="entry name" value="RNaseH-like_sf"/>
</dbReference>
<dbReference type="Proteomes" id="UP000240493">
    <property type="component" value="Unassembled WGS sequence"/>
</dbReference>
<dbReference type="OrthoDB" id="26838at2759"/>
<evidence type="ECO:0000259" key="1">
    <source>
        <dbReference type="SMART" id="SM00474"/>
    </source>
</evidence>
<proteinExistence type="predicted"/>
<feature type="domain" description="3'-5' exonuclease" evidence="1">
    <location>
        <begin position="31"/>
        <end position="235"/>
    </location>
</feature>
<dbReference type="GO" id="GO:0008408">
    <property type="term" value="F:3'-5' exonuclease activity"/>
    <property type="evidence" value="ECO:0007669"/>
    <property type="project" value="InterPro"/>
</dbReference>
<dbReference type="GO" id="GO:0006139">
    <property type="term" value="P:nucleobase-containing compound metabolic process"/>
    <property type="evidence" value="ECO:0007669"/>
    <property type="project" value="InterPro"/>
</dbReference>
<dbReference type="EMBL" id="KZ679256">
    <property type="protein sequence ID" value="PTB46117.1"/>
    <property type="molecule type" value="Genomic_DNA"/>
</dbReference>
<protein>
    <recommendedName>
        <fullName evidence="1">3'-5' exonuclease domain-containing protein</fullName>
    </recommendedName>
</protein>
<dbReference type="InterPro" id="IPR002562">
    <property type="entry name" value="3'-5'_exonuclease_dom"/>
</dbReference>
<evidence type="ECO:0000313" key="2">
    <source>
        <dbReference type="EMBL" id="PTB46117.1"/>
    </source>
</evidence>
<organism evidence="2 3">
    <name type="scientific">Trichoderma asperellum (strain ATCC 204424 / CBS 433.97 / NBRC 101777)</name>
    <dbReference type="NCBI Taxonomy" id="1042311"/>
    <lineage>
        <taxon>Eukaryota</taxon>
        <taxon>Fungi</taxon>
        <taxon>Dikarya</taxon>
        <taxon>Ascomycota</taxon>
        <taxon>Pezizomycotina</taxon>
        <taxon>Sordariomycetes</taxon>
        <taxon>Hypocreomycetidae</taxon>
        <taxon>Hypocreales</taxon>
        <taxon>Hypocreaceae</taxon>
        <taxon>Trichoderma</taxon>
    </lineage>
</organism>
<dbReference type="PANTHER" id="PTHR43040">
    <property type="entry name" value="RIBONUCLEASE D"/>
    <property type="match status" value="1"/>
</dbReference>
<reference evidence="2 3" key="1">
    <citation type="submission" date="2016-07" db="EMBL/GenBank/DDBJ databases">
        <title>Multiple horizontal gene transfer events from other fungi enriched the ability of initially mycotrophic Trichoderma (Ascomycota) to feed on dead plant biomass.</title>
        <authorList>
            <consortium name="DOE Joint Genome Institute"/>
            <person name="Aerts A."/>
            <person name="Atanasova L."/>
            <person name="Chenthamara K."/>
            <person name="Zhang J."/>
            <person name="Grujic M."/>
            <person name="Henrissat B."/>
            <person name="Kuo A."/>
            <person name="Salamov A."/>
            <person name="Lipzen A."/>
            <person name="Labutti K."/>
            <person name="Barry K."/>
            <person name="Miao Y."/>
            <person name="Rahimi M.J."/>
            <person name="Shen Q."/>
            <person name="Grigoriev I.V."/>
            <person name="Kubicek C.P."/>
            <person name="Druzhinina I.S."/>
        </authorList>
    </citation>
    <scope>NUCLEOTIDE SEQUENCE [LARGE SCALE GENOMIC DNA]</scope>
    <source>
        <strain evidence="2 3">CBS 433.97</strain>
    </source>
</reference>
<gene>
    <name evidence="2" type="ORF">M441DRAFT_52886</name>
</gene>
<sequence length="272" mass="30609">MAPDLNSQDVGSLKFTTTILNALSLGDSPNPTFIDTLPGVAEVIDSLEGLPIEPPSIYIDLEGVNLSRYGTISILQIYIHPLKRVYLIDVLSLRDKCFSTPGESSRTLKDILESSAIPKVFFDVRNDSDALYHHFQIKLAGILDLQLMELATRNGPRRYVSGLAKCIERDAPLSITERRSWMQVKDKGMQLFKPENGGSYAVFNERPLREDISLYCAQDVRILPLLWAHYSKRITPAWKQRVIRVSTERVEQSQSPGYNGHGPHKALAPAFW</sequence>
<keyword evidence="3" id="KW-1185">Reference proteome</keyword>
<dbReference type="STRING" id="1042311.A0A2T3ZMU4"/>